<dbReference type="Ensembl" id="ENSAPLT00020013550.1">
    <property type="protein sequence ID" value="ENSAPLP00020012590.1"/>
    <property type="gene ID" value="ENSAPLG00020009232.1"/>
</dbReference>
<dbReference type="InterPro" id="IPR036533">
    <property type="entry name" value="BAG_dom_sf"/>
</dbReference>
<protein>
    <submittedName>
        <fullName evidence="4">BAG cochaperone 4</fullName>
    </submittedName>
</protein>
<evidence type="ECO:0000313" key="4">
    <source>
        <dbReference type="Ensembl" id="ENSAPLP00020012590.1"/>
    </source>
</evidence>
<dbReference type="GO" id="GO:0005634">
    <property type="term" value="C:nucleus"/>
    <property type="evidence" value="ECO:0007669"/>
    <property type="project" value="TreeGrafter"/>
</dbReference>
<dbReference type="GO" id="GO:0000774">
    <property type="term" value="F:adenyl-nucleotide exchange factor activity"/>
    <property type="evidence" value="ECO:0007669"/>
    <property type="project" value="TreeGrafter"/>
</dbReference>
<dbReference type="SUPFAM" id="SSF63491">
    <property type="entry name" value="BAG domain"/>
    <property type="match status" value="1"/>
</dbReference>
<dbReference type="PANTHER" id="PTHR12329:SF10">
    <property type="entry name" value="BAG FAMILY MOLECULAR CHAPERONE REGULATOR 4"/>
    <property type="match status" value="1"/>
</dbReference>
<sequence length="413" mass="44360">MDSPYSTGAYSAPYPPAAPHHPGPPQPRGFGSSGPPRSPYPAEPPARYRPPPAPAAPWGYGTADSLEAAPLRRQHGPGYSPPQVRGRPWGARSFVGPRGRGGEAPPVPPLMGFWGPKWLLCPQKPVPINPHNRPSLHSPHNLGGSRQWVATPMLRLTGGVWGGCGHPRGNACPPPPLLLPQTPGMPVPQYPYGDGHLGTTPQGPQPRPQEDAWAPPATYGAQPRNAWTTAHGTPFGTDPHPAWGGGSGAASYPPPRDSKETAYDKPDPSPNQHNYYCDVSHQQAGATSDHKAPPAPPAPRVQYSAQPQMYGAAPRKPPAGKQEGGLRGGEQIQPEIQRILHITRAAAQLEQEVDEFVGKKTDKSYRLLEEMLTKLLLELDSIETGGQDGVRQARKEAVHRIQAILEILERKGL</sequence>
<feature type="domain" description="BAG" evidence="3">
    <location>
        <begin position="349"/>
        <end position="412"/>
    </location>
</feature>
<dbReference type="PANTHER" id="PTHR12329">
    <property type="entry name" value="BCL2-ASSOCIATED ATHANOGENE"/>
    <property type="match status" value="1"/>
</dbReference>
<feature type="compositionally biased region" description="Pro residues" evidence="2">
    <location>
        <begin position="36"/>
        <end position="55"/>
    </location>
</feature>
<feature type="compositionally biased region" description="Basic and acidic residues" evidence="2">
    <location>
        <begin position="256"/>
        <end position="267"/>
    </location>
</feature>
<dbReference type="GO" id="GO:0016020">
    <property type="term" value="C:membrane"/>
    <property type="evidence" value="ECO:0007669"/>
    <property type="project" value="TreeGrafter"/>
</dbReference>
<dbReference type="GO" id="GO:0051087">
    <property type="term" value="F:protein-folding chaperone binding"/>
    <property type="evidence" value="ECO:0007669"/>
    <property type="project" value="InterPro"/>
</dbReference>
<dbReference type="InterPro" id="IPR003103">
    <property type="entry name" value="BAG_domain"/>
</dbReference>
<dbReference type="GO" id="GO:0005829">
    <property type="term" value="C:cytosol"/>
    <property type="evidence" value="ECO:0007669"/>
    <property type="project" value="TreeGrafter"/>
</dbReference>
<reference evidence="4" key="2">
    <citation type="submission" date="2025-08" db="UniProtKB">
        <authorList>
            <consortium name="Ensembl"/>
        </authorList>
    </citation>
    <scope>IDENTIFICATION</scope>
</reference>
<dbReference type="PROSITE" id="PS51035">
    <property type="entry name" value="BAG"/>
    <property type="match status" value="1"/>
</dbReference>
<feature type="compositionally biased region" description="Low complexity" evidence="2">
    <location>
        <begin position="1"/>
        <end position="12"/>
    </location>
</feature>
<dbReference type="GO" id="GO:0050821">
    <property type="term" value="P:protein stabilization"/>
    <property type="evidence" value="ECO:0007669"/>
    <property type="project" value="TreeGrafter"/>
</dbReference>
<evidence type="ECO:0000256" key="1">
    <source>
        <dbReference type="ARBA" id="ARBA00023186"/>
    </source>
</evidence>
<dbReference type="InterPro" id="IPR039773">
    <property type="entry name" value="BAG_chaperone_regulator"/>
</dbReference>
<dbReference type="Proteomes" id="UP000694400">
    <property type="component" value="Chromosome 27"/>
</dbReference>
<feature type="compositionally biased region" description="Polar residues" evidence="2">
    <location>
        <begin position="270"/>
        <end position="286"/>
    </location>
</feature>
<organism evidence="4 5">
    <name type="scientific">Anas platyrhynchos</name>
    <name type="common">Mallard</name>
    <name type="synonym">Anas boschas</name>
    <dbReference type="NCBI Taxonomy" id="8839"/>
    <lineage>
        <taxon>Eukaryota</taxon>
        <taxon>Metazoa</taxon>
        <taxon>Chordata</taxon>
        <taxon>Craniata</taxon>
        <taxon>Vertebrata</taxon>
        <taxon>Euteleostomi</taxon>
        <taxon>Archelosauria</taxon>
        <taxon>Archosauria</taxon>
        <taxon>Dinosauria</taxon>
        <taxon>Saurischia</taxon>
        <taxon>Theropoda</taxon>
        <taxon>Coelurosauria</taxon>
        <taxon>Aves</taxon>
        <taxon>Neognathae</taxon>
        <taxon>Galloanserae</taxon>
        <taxon>Anseriformes</taxon>
        <taxon>Anatidae</taxon>
        <taxon>Anatinae</taxon>
        <taxon>Anas</taxon>
    </lineage>
</organism>
<feature type="region of interest" description="Disordered" evidence="2">
    <location>
        <begin position="1"/>
        <end position="106"/>
    </location>
</feature>
<dbReference type="SMART" id="SM00264">
    <property type="entry name" value="BAG"/>
    <property type="match status" value="1"/>
</dbReference>
<dbReference type="Gene3D" id="1.20.58.120">
    <property type="entry name" value="BAG domain"/>
    <property type="match status" value="1"/>
</dbReference>
<evidence type="ECO:0000256" key="2">
    <source>
        <dbReference type="SAM" id="MobiDB-lite"/>
    </source>
</evidence>
<proteinExistence type="predicted"/>
<evidence type="ECO:0000259" key="3">
    <source>
        <dbReference type="PROSITE" id="PS51035"/>
    </source>
</evidence>
<accession>A0A8B9ZEW7</accession>
<reference evidence="4" key="3">
    <citation type="submission" date="2025-09" db="UniProtKB">
        <authorList>
            <consortium name="Ensembl"/>
        </authorList>
    </citation>
    <scope>IDENTIFICATION</scope>
</reference>
<dbReference type="AlphaFoldDB" id="A0A8B9ZEW7"/>
<reference evidence="4" key="1">
    <citation type="submission" date="2019-08" db="EMBL/GenBank/DDBJ databases">
        <title>Three high-quality genomes provides insights into domestication of ducks.</title>
        <authorList>
            <person name="Hou Z.C."/>
            <person name="Zhu F."/>
            <person name="Yin Z.T."/>
            <person name="Zhang F."/>
        </authorList>
    </citation>
    <scope>NUCLEOTIDE SEQUENCE [LARGE SCALE GENOMIC DNA]</scope>
</reference>
<keyword evidence="1" id="KW-0143">Chaperone</keyword>
<feature type="compositionally biased region" description="Pro residues" evidence="2">
    <location>
        <begin position="13"/>
        <end position="27"/>
    </location>
</feature>
<name>A0A8B9ZEW7_ANAPL</name>
<evidence type="ECO:0000313" key="5">
    <source>
        <dbReference type="Proteomes" id="UP000694400"/>
    </source>
</evidence>
<feature type="region of interest" description="Disordered" evidence="2">
    <location>
        <begin position="182"/>
        <end position="302"/>
    </location>
</feature>
<dbReference type="Pfam" id="PF02179">
    <property type="entry name" value="BAG"/>
    <property type="match status" value="1"/>
</dbReference>